<keyword evidence="2" id="KW-1185">Reference proteome</keyword>
<evidence type="ECO:0000313" key="2">
    <source>
        <dbReference type="Proteomes" id="UP000271624"/>
    </source>
</evidence>
<reference evidence="1" key="1">
    <citation type="submission" date="2018-12" db="EMBL/GenBank/DDBJ databases">
        <authorList>
            <person name="Will S."/>
            <person name="Neumann-Schaal M."/>
            <person name="Henke P."/>
        </authorList>
    </citation>
    <scope>NUCLEOTIDE SEQUENCE</scope>
    <source>
        <strain evidence="1">PCC 7102</strain>
    </source>
</reference>
<accession>A0A3S1A5C8</accession>
<sequence>MQLIFARLLISHFTIGVIVNYINQAILENLRFGGKTSEALKNTFNCSYSVLDQALRARRDASEIEISWSADNNHVRIYKLKHK</sequence>
<evidence type="ECO:0000313" key="1">
    <source>
        <dbReference type="EMBL" id="RUS93964.1"/>
    </source>
</evidence>
<dbReference type="AlphaFoldDB" id="A0A3S1A5C8"/>
<name>A0A3S1A5C8_9CYAN</name>
<gene>
    <name evidence="1" type="ORF">DSM106972_095010</name>
</gene>
<proteinExistence type="predicted"/>
<dbReference type="Proteomes" id="UP000271624">
    <property type="component" value="Unassembled WGS sequence"/>
</dbReference>
<comment type="caution">
    <text evidence="1">The sequence shown here is derived from an EMBL/GenBank/DDBJ whole genome shotgun (WGS) entry which is preliminary data.</text>
</comment>
<protein>
    <submittedName>
        <fullName evidence="1">Uncharacterized protein</fullName>
    </submittedName>
</protein>
<reference evidence="1" key="2">
    <citation type="journal article" date="2019" name="Genome Biol. Evol.">
        <title>Day and night: Metabolic profiles and evolutionary relationships of six axenic non-marine cyanobacteria.</title>
        <authorList>
            <person name="Will S.E."/>
            <person name="Henke P."/>
            <person name="Boedeker C."/>
            <person name="Huang S."/>
            <person name="Brinkmann H."/>
            <person name="Rohde M."/>
            <person name="Jarek M."/>
            <person name="Friedl T."/>
            <person name="Seufert S."/>
            <person name="Schumacher M."/>
            <person name="Overmann J."/>
            <person name="Neumann-Schaal M."/>
            <person name="Petersen J."/>
        </authorList>
    </citation>
    <scope>NUCLEOTIDE SEQUENCE [LARGE SCALE GENOMIC DNA]</scope>
    <source>
        <strain evidence="1">PCC 7102</strain>
    </source>
</reference>
<dbReference type="EMBL" id="RSCL01000053">
    <property type="protein sequence ID" value="RUS93964.1"/>
    <property type="molecule type" value="Genomic_DNA"/>
</dbReference>
<organism evidence="1 2">
    <name type="scientific">Dulcicalothrix desertica PCC 7102</name>
    <dbReference type="NCBI Taxonomy" id="232991"/>
    <lineage>
        <taxon>Bacteria</taxon>
        <taxon>Bacillati</taxon>
        <taxon>Cyanobacteriota</taxon>
        <taxon>Cyanophyceae</taxon>
        <taxon>Nostocales</taxon>
        <taxon>Calotrichaceae</taxon>
        <taxon>Dulcicalothrix</taxon>
    </lineage>
</organism>